<reference evidence="2 3" key="1">
    <citation type="submission" date="2013-11" db="EMBL/GenBank/DDBJ databases">
        <title>Metagenomic analysis of a methanogenic consortium involved in long chain n-alkane degradation.</title>
        <authorList>
            <person name="Davidova I.A."/>
            <person name="Callaghan A.V."/>
            <person name="Wawrik B."/>
            <person name="Pruitt S."/>
            <person name="Marks C."/>
            <person name="Duncan K.E."/>
            <person name="Suflita J.M."/>
        </authorList>
    </citation>
    <scope>NUCLEOTIDE SEQUENCE [LARGE SCALE GENOMIC DNA]</scope>
    <source>
        <strain evidence="2 3">SPR</strain>
    </source>
</reference>
<protein>
    <recommendedName>
        <fullName evidence="4">DUF2635 domain-containing protein</fullName>
    </recommendedName>
</protein>
<feature type="region of interest" description="Disordered" evidence="1">
    <location>
        <begin position="1"/>
        <end position="22"/>
    </location>
</feature>
<proteinExistence type="predicted"/>
<dbReference type="InterPro" id="IPR024400">
    <property type="entry name" value="DUF2635"/>
</dbReference>
<dbReference type="Proteomes" id="UP000032233">
    <property type="component" value="Unassembled WGS sequence"/>
</dbReference>
<dbReference type="STRING" id="1429043.X474_09825"/>
<keyword evidence="3" id="KW-1185">Reference proteome</keyword>
<sequence length="54" mass="6214">MFLKPRKGLKVPDPKTGRDLDPQGAYVTESIYWLRRLADGDVTSAKKQKPRKEK</sequence>
<accession>A0A0D2JEZ0</accession>
<dbReference type="InParanoid" id="A0A0D2JEZ0"/>
<gene>
    <name evidence="2" type="ORF">X474_09825</name>
</gene>
<dbReference type="Pfam" id="PF10948">
    <property type="entry name" value="DUF2635"/>
    <property type="match status" value="1"/>
</dbReference>
<dbReference type="EMBL" id="AZAC01000011">
    <property type="protein sequence ID" value="KIX14251.1"/>
    <property type="molecule type" value="Genomic_DNA"/>
</dbReference>
<evidence type="ECO:0000313" key="3">
    <source>
        <dbReference type="Proteomes" id="UP000032233"/>
    </source>
</evidence>
<dbReference type="OrthoDB" id="5460329at2"/>
<feature type="compositionally biased region" description="Basic and acidic residues" evidence="1">
    <location>
        <begin position="10"/>
        <end position="21"/>
    </location>
</feature>
<evidence type="ECO:0000256" key="1">
    <source>
        <dbReference type="SAM" id="MobiDB-lite"/>
    </source>
</evidence>
<name>A0A0D2JEZ0_9BACT</name>
<dbReference type="AlphaFoldDB" id="A0A0D2JEZ0"/>
<evidence type="ECO:0008006" key="4">
    <source>
        <dbReference type="Google" id="ProtNLM"/>
    </source>
</evidence>
<organism evidence="2 3">
    <name type="scientific">Dethiosulfatarculus sandiegensis</name>
    <dbReference type="NCBI Taxonomy" id="1429043"/>
    <lineage>
        <taxon>Bacteria</taxon>
        <taxon>Pseudomonadati</taxon>
        <taxon>Thermodesulfobacteriota</taxon>
        <taxon>Desulfarculia</taxon>
        <taxon>Desulfarculales</taxon>
        <taxon>Desulfarculaceae</taxon>
        <taxon>Dethiosulfatarculus</taxon>
    </lineage>
</organism>
<evidence type="ECO:0000313" key="2">
    <source>
        <dbReference type="EMBL" id="KIX14251.1"/>
    </source>
</evidence>
<comment type="caution">
    <text evidence="2">The sequence shown here is derived from an EMBL/GenBank/DDBJ whole genome shotgun (WGS) entry which is preliminary data.</text>
</comment>